<dbReference type="Pfam" id="PF21982">
    <property type="entry name" value="RecX_HTH1"/>
    <property type="match status" value="1"/>
</dbReference>
<dbReference type="Pfam" id="PF21981">
    <property type="entry name" value="RecX_HTH3"/>
    <property type="match status" value="1"/>
</dbReference>
<proteinExistence type="inferred from homology"/>
<dbReference type="GO" id="GO:0006282">
    <property type="term" value="P:regulation of DNA repair"/>
    <property type="evidence" value="ECO:0007669"/>
    <property type="project" value="UniProtKB-UniRule"/>
</dbReference>
<dbReference type="EMBL" id="SJOI01000001">
    <property type="protein sequence ID" value="TCL06642.1"/>
    <property type="molecule type" value="Genomic_DNA"/>
</dbReference>
<evidence type="ECO:0000259" key="7">
    <source>
        <dbReference type="Pfam" id="PF21981"/>
    </source>
</evidence>
<comment type="caution">
    <text evidence="9">The sequence shown here is derived from an EMBL/GenBank/DDBJ whole genome shotgun (WGS) entry which is preliminary data.</text>
</comment>
<dbReference type="OrthoDB" id="7066780at2"/>
<comment type="subcellular location">
    <subcellularLocation>
        <location evidence="1 5">Cytoplasm</location>
    </subcellularLocation>
</comment>
<dbReference type="InterPro" id="IPR003783">
    <property type="entry name" value="Regulatory_RecX"/>
</dbReference>
<dbReference type="InterPro" id="IPR036388">
    <property type="entry name" value="WH-like_DNA-bd_sf"/>
</dbReference>
<evidence type="ECO:0000256" key="5">
    <source>
        <dbReference type="HAMAP-Rule" id="MF_01114"/>
    </source>
</evidence>
<dbReference type="Gene3D" id="1.10.10.10">
    <property type="entry name" value="Winged helix-like DNA-binding domain superfamily/Winged helix DNA-binding domain"/>
    <property type="match status" value="3"/>
</dbReference>
<evidence type="ECO:0000259" key="6">
    <source>
        <dbReference type="Pfam" id="PF02631"/>
    </source>
</evidence>
<evidence type="ECO:0000256" key="3">
    <source>
        <dbReference type="ARBA" id="ARBA00018111"/>
    </source>
</evidence>
<dbReference type="HAMAP" id="MF_01114">
    <property type="entry name" value="RecX"/>
    <property type="match status" value="1"/>
</dbReference>
<name>A0A4R1NGG7_9GAMM</name>
<keyword evidence="10" id="KW-1185">Reference proteome</keyword>
<evidence type="ECO:0000256" key="2">
    <source>
        <dbReference type="ARBA" id="ARBA00009695"/>
    </source>
</evidence>
<comment type="function">
    <text evidence="5">Modulates RecA activity.</text>
</comment>
<dbReference type="AlphaFoldDB" id="A0A4R1NGG7"/>
<organism evidence="9 10">
    <name type="scientific">Sodalis ligni</name>
    <dbReference type="NCBI Taxonomy" id="2697027"/>
    <lineage>
        <taxon>Bacteria</taxon>
        <taxon>Pseudomonadati</taxon>
        <taxon>Pseudomonadota</taxon>
        <taxon>Gammaproteobacteria</taxon>
        <taxon>Enterobacterales</taxon>
        <taxon>Bruguierivoracaceae</taxon>
        <taxon>Sodalis</taxon>
    </lineage>
</organism>
<dbReference type="Pfam" id="PF02631">
    <property type="entry name" value="RecX_HTH2"/>
    <property type="match status" value="1"/>
</dbReference>
<gene>
    <name evidence="5" type="primary">recX</name>
    <name evidence="9" type="ORF">EZJ58_4911</name>
</gene>
<feature type="domain" description="RecX first three-helical" evidence="8">
    <location>
        <begin position="6"/>
        <end position="27"/>
    </location>
</feature>
<dbReference type="InterPro" id="IPR053925">
    <property type="entry name" value="RecX_HTH_3rd"/>
</dbReference>
<dbReference type="RefSeq" id="WP_132926206.1">
    <property type="nucleotide sequence ID" value="NZ_SJOI01000001.1"/>
</dbReference>
<dbReference type="InterPro" id="IPR053924">
    <property type="entry name" value="RecX_HTH_2nd"/>
</dbReference>
<dbReference type="InterPro" id="IPR053926">
    <property type="entry name" value="RecX_HTH_1st"/>
</dbReference>
<feature type="domain" description="RecX third three-helical" evidence="7">
    <location>
        <begin position="134"/>
        <end position="174"/>
    </location>
</feature>
<reference evidence="9 10" key="1">
    <citation type="submission" date="2019-02" db="EMBL/GenBank/DDBJ databases">
        <title>Investigation of anaerobic lignin degradation for improved lignocellulosic biofuels.</title>
        <authorList>
            <person name="Deangelis K."/>
        </authorList>
    </citation>
    <scope>NUCLEOTIDE SEQUENCE [LARGE SCALE GENOMIC DNA]</scope>
    <source>
        <strain evidence="9 10">159R</strain>
    </source>
</reference>
<comment type="similarity">
    <text evidence="2 5">Belongs to the RecX family.</text>
</comment>
<dbReference type="PANTHER" id="PTHR33602">
    <property type="entry name" value="REGULATORY PROTEIN RECX FAMILY PROTEIN"/>
    <property type="match status" value="1"/>
</dbReference>
<keyword evidence="4 5" id="KW-0963">Cytoplasm</keyword>
<evidence type="ECO:0000259" key="8">
    <source>
        <dbReference type="Pfam" id="PF21982"/>
    </source>
</evidence>
<accession>A0A4R1NGG7</accession>
<evidence type="ECO:0000313" key="9">
    <source>
        <dbReference type="EMBL" id="TCL06642.1"/>
    </source>
</evidence>
<protein>
    <recommendedName>
        <fullName evidence="3 5">Regulatory protein RecX</fullName>
    </recommendedName>
</protein>
<dbReference type="PANTHER" id="PTHR33602:SF1">
    <property type="entry name" value="REGULATORY PROTEIN RECX FAMILY PROTEIN"/>
    <property type="match status" value="1"/>
</dbReference>
<evidence type="ECO:0000313" key="10">
    <source>
        <dbReference type="Proteomes" id="UP000294555"/>
    </source>
</evidence>
<evidence type="ECO:0000256" key="1">
    <source>
        <dbReference type="ARBA" id="ARBA00004496"/>
    </source>
</evidence>
<feature type="domain" description="RecX second three-helical" evidence="6">
    <location>
        <begin position="85"/>
        <end position="124"/>
    </location>
</feature>
<sequence>MAALLDRALHILSMRDHSEAELRRKLAMQPAQGRRWSRRPSAAAVEPTVKEDIEKEVDAKERMAEISEAELEAAIDYCRQNDWLNDSRFALRYVNSRSKKGYGEQKIRMELIQKGIDRDTIDTAFSEAGIDRSAQAQAVAWKKFGQPLSTDRLVKIKVQRYLLSRGFSFEEIQSIYTQ</sequence>
<dbReference type="Proteomes" id="UP000294555">
    <property type="component" value="Unassembled WGS sequence"/>
</dbReference>
<evidence type="ECO:0000256" key="4">
    <source>
        <dbReference type="ARBA" id="ARBA00022490"/>
    </source>
</evidence>
<dbReference type="GO" id="GO:0005737">
    <property type="term" value="C:cytoplasm"/>
    <property type="evidence" value="ECO:0007669"/>
    <property type="project" value="UniProtKB-SubCell"/>
</dbReference>